<dbReference type="KEGG" id="dpb:BABL1_gene_932"/>
<dbReference type="Pfam" id="PF13302">
    <property type="entry name" value="Acetyltransf_3"/>
    <property type="match status" value="1"/>
</dbReference>
<dbReference type="GO" id="GO:0016747">
    <property type="term" value="F:acyltransferase activity, transferring groups other than amino-acyl groups"/>
    <property type="evidence" value="ECO:0007669"/>
    <property type="project" value="InterPro"/>
</dbReference>
<evidence type="ECO:0000259" key="2">
    <source>
        <dbReference type="PROSITE" id="PS51186"/>
    </source>
</evidence>
<dbReference type="OrthoDB" id="9788916at2"/>
<dbReference type="Gene3D" id="3.40.630.30">
    <property type="match status" value="1"/>
</dbReference>
<dbReference type="PANTHER" id="PTHR43792">
    <property type="entry name" value="GNAT FAMILY, PUTATIVE (AFU_ORTHOLOGUE AFUA_3G00765)-RELATED-RELATED"/>
    <property type="match status" value="1"/>
</dbReference>
<proteinExistence type="predicted"/>
<dbReference type="InterPro" id="IPR016181">
    <property type="entry name" value="Acyl_CoA_acyltransferase"/>
</dbReference>
<reference evidence="3 4" key="1">
    <citation type="journal article" date="2015" name="Biol. Direct">
        <title>Babela massiliensis, a representative of a widespread bacterial phylum with unusual adaptations to parasitism in amoebae.</title>
        <authorList>
            <person name="Pagnier I."/>
            <person name="Yutin N."/>
            <person name="Croce O."/>
            <person name="Makarova K.S."/>
            <person name="Wolf Y.I."/>
            <person name="Benamar S."/>
            <person name="Raoult D."/>
            <person name="Koonin E.V."/>
            <person name="La Scola B."/>
        </authorList>
    </citation>
    <scope>NUCLEOTIDE SEQUENCE [LARGE SCALE GENOMIC DNA]</scope>
    <source>
        <strain evidence="4">BABL1</strain>
    </source>
</reference>
<feature type="domain" description="N-acetyltransferase" evidence="2">
    <location>
        <begin position="90"/>
        <end position="240"/>
    </location>
</feature>
<feature type="transmembrane region" description="Helical" evidence="1">
    <location>
        <begin position="41"/>
        <end position="64"/>
    </location>
</feature>
<name>V6DF64_9BACT</name>
<keyword evidence="1" id="KW-1133">Transmembrane helix</keyword>
<dbReference type="STRING" id="673862.BABL1_gene_932"/>
<evidence type="ECO:0000256" key="1">
    <source>
        <dbReference type="SAM" id="Phobius"/>
    </source>
</evidence>
<dbReference type="InterPro" id="IPR000182">
    <property type="entry name" value="GNAT_dom"/>
</dbReference>
<keyword evidence="1" id="KW-0472">Membrane</keyword>
<evidence type="ECO:0000313" key="3">
    <source>
        <dbReference type="EMBL" id="CDK30237.1"/>
    </source>
</evidence>
<dbReference type="EMBL" id="HG793133">
    <property type="protein sequence ID" value="CDK30237.1"/>
    <property type="molecule type" value="Genomic_DNA"/>
</dbReference>
<protein>
    <submittedName>
        <fullName evidence="3">Acetyltransferase RimL family</fullName>
    </submittedName>
</protein>
<dbReference type="InterPro" id="IPR051531">
    <property type="entry name" value="N-acetyltransferase"/>
</dbReference>
<keyword evidence="4" id="KW-1185">Reference proteome</keyword>
<dbReference type="SUPFAM" id="SSF55729">
    <property type="entry name" value="Acyl-CoA N-acyltransferases (Nat)"/>
    <property type="match status" value="1"/>
</dbReference>
<sequence>MVLSINYIYEDLEINYNMLVSQFDKSLFKLYNNIFGRRLKVIFNFLLILFIMTTNICSQIPLIFTSKRLKFEKVNKDHKFHLSKILSNEKVQEAYNTGDKESFTNIESQFSIIEAQWQKYGYGLYILFNNETFDFIGFAGYHTVTIDKEGNVDCFNNNKSNDLELYIILMPQYWRQGYGFEAVSKLCEIAFKHSSFTSIIAYIEPKNYASIALIEKFNCKKEKKVIYNNKPHILYRIYKS</sequence>
<dbReference type="AlphaFoldDB" id="V6DF64"/>
<dbReference type="HOGENOM" id="CLU_1154732_0_0_7"/>
<keyword evidence="1" id="KW-0812">Transmembrane</keyword>
<keyword evidence="3" id="KW-0808">Transferase</keyword>
<accession>V6DF64</accession>
<dbReference type="PANTHER" id="PTHR43792:SF13">
    <property type="entry name" value="ACETYLTRANSFERASE"/>
    <property type="match status" value="1"/>
</dbReference>
<dbReference type="eggNOG" id="COG1670">
    <property type="taxonomic scope" value="Bacteria"/>
</dbReference>
<gene>
    <name evidence="3" type="ORF">BABL1_gene_932</name>
</gene>
<evidence type="ECO:0000313" key="4">
    <source>
        <dbReference type="Proteomes" id="UP000018769"/>
    </source>
</evidence>
<dbReference type="Proteomes" id="UP000018769">
    <property type="component" value="Chromosome I"/>
</dbReference>
<organism evidence="3 4">
    <name type="scientific">Candidatus Babela massiliensis</name>
    <dbReference type="NCBI Taxonomy" id="673862"/>
    <lineage>
        <taxon>Bacteria</taxon>
        <taxon>Candidatus Babelota</taxon>
        <taxon>Candidatus Babeliae</taxon>
        <taxon>Candidatus Babeliales</taxon>
        <taxon>Candidatus Babeliaceae</taxon>
        <taxon>Candidatus Babela</taxon>
    </lineage>
</organism>
<dbReference type="PROSITE" id="PS51186">
    <property type="entry name" value="GNAT"/>
    <property type="match status" value="1"/>
</dbReference>